<reference evidence="1" key="1">
    <citation type="journal article" date="2020" name="mSystems">
        <title>Genome- and Community-Level Interaction Insights into Carbon Utilization and Element Cycling Functions of Hydrothermarchaeota in Hydrothermal Sediment.</title>
        <authorList>
            <person name="Zhou Z."/>
            <person name="Liu Y."/>
            <person name="Xu W."/>
            <person name="Pan J."/>
            <person name="Luo Z.H."/>
            <person name="Li M."/>
        </authorList>
    </citation>
    <scope>NUCLEOTIDE SEQUENCE [LARGE SCALE GENOMIC DNA]</scope>
    <source>
        <strain evidence="1">SpSt-289</strain>
    </source>
</reference>
<organism evidence="1">
    <name type="scientific">Caldilinea aerophila</name>
    <dbReference type="NCBI Taxonomy" id="133453"/>
    <lineage>
        <taxon>Bacteria</taxon>
        <taxon>Bacillati</taxon>
        <taxon>Chloroflexota</taxon>
        <taxon>Caldilineae</taxon>
        <taxon>Caldilineales</taxon>
        <taxon>Caldilineaceae</taxon>
        <taxon>Caldilinea</taxon>
    </lineage>
</organism>
<comment type="caution">
    <text evidence="1">The sequence shown here is derived from an EMBL/GenBank/DDBJ whole genome shotgun (WGS) entry which is preliminary data.</text>
</comment>
<name>A0A7C1FUE1_9CHLR</name>
<evidence type="ECO:0000313" key="1">
    <source>
        <dbReference type="EMBL" id="HDX32615.1"/>
    </source>
</evidence>
<proteinExistence type="predicted"/>
<evidence type="ECO:0008006" key="2">
    <source>
        <dbReference type="Google" id="ProtNLM"/>
    </source>
</evidence>
<dbReference type="SUPFAM" id="SSF56059">
    <property type="entry name" value="Glutathione synthetase ATP-binding domain-like"/>
    <property type="match status" value="1"/>
</dbReference>
<protein>
    <recommendedName>
        <fullName evidence="2">Circularly permuted type 2 ATP-grasp protein</fullName>
    </recommendedName>
</protein>
<sequence>MNQRQQAIDFYHALCTTGTMAQDTWNVLLPGLSARGLIFGDRPLTTVLRPLFHTGMDWHYLRWRSTVTLGIFRKMAEAMLADPALRSQVRLTPEEEALIQIPTGFDTILPTARLDSFLTVHDDGSYHLNYVELNGESPASMAYSDVLCELFLETPLMQAFAERYYVEPLDVGRRSAVDALLRIYYQWRGNRSKLPDIVIVDWKGTPTTTEFHLFVCYFARYGITATICDPGEMEFRGGVLYADGRPVDYVYKRVLTTELLQRYGLKHPIIEALKAGAICMANPFTCKLVHKKASFAVASDERNAHLFTPVEREAIRQHIPWTRVVEERTTFSPEGEPIDLLPWASEHREQLVLKPNDEYGGKGVLIGWECEQSQWDAALKAALDEPTIVQARAVIAYENFPALLPDGSLDISSRLVDSDPFIFNGDTIDGCLVRLSKVTLLNVTAGGGSVVPAFVVDKRE</sequence>
<accession>A0A7C1FUE1</accession>
<dbReference type="EMBL" id="DSMG01000145">
    <property type="protein sequence ID" value="HDX32615.1"/>
    <property type="molecule type" value="Genomic_DNA"/>
</dbReference>
<dbReference type="Gene3D" id="3.30.1490.270">
    <property type="match status" value="1"/>
</dbReference>
<gene>
    <name evidence="1" type="ORF">ENQ20_14180</name>
</gene>
<dbReference type="AlphaFoldDB" id="A0A7C1FUE1"/>